<feature type="non-terminal residue" evidence="4">
    <location>
        <position position="203"/>
    </location>
</feature>
<name>A0A7J6KJW2_PERCH</name>
<dbReference type="InterPro" id="IPR002347">
    <property type="entry name" value="SDR_fam"/>
</dbReference>
<dbReference type="SUPFAM" id="SSF51735">
    <property type="entry name" value="NAD(P)-binding Rossmann-fold domains"/>
    <property type="match status" value="1"/>
</dbReference>
<dbReference type="Pfam" id="PF00106">
    <property type="entry name" value="adh_short"/>
    <property type="match status" value="1"/>
</dbReference>
<organism evidence="4 5">
    <name type="scientific">Perkinsus chesapeaki</name>
    <name type="common">Clam parasite</name>
    <name type="synonym">Perkinsus andrewsi</name>
    <dbReference type="NCBI Taxonomy" id="330153"/>
    <lineage>
        <taxon>Eukaryota</taxon>
        <taxon>Sar</taxon>
        <taxon>Alveolata</taxon>
        <taxon>Perkinsozoa</taxon>
        <taxon>Perkinsea</taxon>
        <taxon>Perkinsida</taxon>
        <taxon>Perkinsidae</taxon>
        <taxon>Perkinsus</taxon>
    </lineage>
</organism>
<comment type="similarity">
    <text evidence="1">Belongs to the short-chain dehydrogenases/reductases (SDR) family.</text>
</comment>
<dbReference type="EMBL" id="JAAPAO010002751">
    <property type="protein sequence ID" value="KAF4647244.1"/>
    <property type="molecule type" value="Genomic_DNA"/>
</dbReference>
<feature type="non-terminal residue" evidence="4">
    <location>
        <position position="1"/>
    </location>
</feature>
<keyword evidence="5" id="KW-1185">Reference proteome</keyword>
<evidence type="ECO:0000256" key="1">
    <source>
        <dbReference type="ARBA" id="ARBA00006484"/>
    </source>
</evidence>
<keyword evidence="3" id="KW-0560">Oxidoreductase</keyword>
<proteinExistence type="inferred from homology"/>
<dbReference type="PANTHER" id="PTHR24320:SF282">
    <property type="entry name" value="WW DOMAIN-CONTAINING OXIDOREDUCTASE"/>
    <property type="match status" value="1"/>
</dbReference>
<evidence type="ECO:0000256" key="3">
    <source>
        <dbReference type="ARBA" id="ARBA00023002"/>
    </source>
</evidence>
<sequence length="203" mass="22672">PLELSDFDSVREFAESLPKAGIDHLDIVLLNAGKWSDTFITNKEGIESMLAGHHLGHAYLFELLTPLMLKSSDEVRVVITSSAAHIFPHGDGIGYNITKEDFTPWTAYGNSKLANLLYARGLSFRMDEMYPGKFKVNSIHPGIVKTNLGPVSEKLPNFLAYSPLQAALTLVRPAVDEDVEADGYYLPVGYRGDWYKDSAYWWT</sequence>
<keyword evidence="2" id="KW-0521">NADP</keyword>
<dbReference type="GO" id="GO:0016491">
    <property type="term" value="F:oxidoreductase activity"/>
    <property type="evidence" value="ECO:0007669"/>
    <property type="project" value="UniProtKB-KW"/>
</dbReference>
<reference evidence="4 5" key="1">
    <citation type="submission" date="2020-04" db="EMBL/GenBank/DDBJ databases">
        <title>Perkinsus chesapeaki whole genome sequence.</title>
        <authorList>
            <person name="Bogema D.R."/>
        </authorList>
    </citation>
    <scope>NUCLEOTIDE SEQUENCE [LARGE SCALE GENOMIC DNA]</scope>
    <source>
        <strain evidence="4">ATCC PRA-425</strain>
    </source>
</reference>
<dbReference type="Proteomes" id="UP000591131">
    <property type="component" value="Unassembled WGS sequence"/>
</dbReference>
<dbReference type="OrthoDB" id="1274115at2759"/>
<evidence type="ECO:0000256" key="2">
    <source>
        <dbReference type="ARBA" id="ARBA00022857"/>
    </source>
</evidence>
<gene>
    <name evidence="4" type="primary">DHRS12_2</name>
    <name evidence="4" type="ORF">FOL47_004866</name>
</gene>
<dbReference type="PANTHER" id="PTHR24320">
    <property type="entry name" value="RETINOL DEHYDROGENASE"/>
    <property type="match status" value="1"/>
</dbReference>
<dbReference type="InterPro" id="IPR036291">
    <property type="entry name" value="NAD(P)-bd_dom_sf"/>
</dbReference>
<protein>
    <submittedName>
        <fullName evidence="4">Dehydrogenase/reductase SDR member 12</fullName>
    </submittedName>
</protein>
<evidence type="ECO:0000313" key="4">
    <source>
        <dbReference type="EMBL" id="KAF4647244.1"/>
    </source>
</evidence>
<dbReference type="Gene3D" id="3.40.50.720">
    <property type="entry name" value="NAD(P)-binding Rossmann-like Domain"/>
    <property type="match status" value="1"/>
</dbReference>
<comment type="caution">
    <text evidence="4">The sequence shown here is derived from an EMBL/GenBank/DDBJ whole genome shotgun (WGS) entry which is preliminary data.</text>
</comment>
<dbReference type="AlphaFoldDB" id="A0A7J6KJW2"/>
<evidence type="ECO:0000313" key="5">
    <source>
        <dbReference type="Proteomes" id="UP000591131"/>
    </source>
</evidence>
<accession>A0A7J6KJW2</accession>